<reference evidence="2" key="2">
    <citation type="submission" date="2020-11" db="EMBL/GenBank/DDBJ databases">
        <authorList>
            <person name="McCartney M.A."/>
            <person name="Auch B."/>
            <person name="Kono T."/>
            <person name="Mallez S."/>
            <person name="Becker A."/>
            <person name="Gohl D.M."/>
            <person name="Silverstein K.A.T."/>
            <person name="Koren S."/>
            <person name="Bechman K.B."/>
            <person name="Herman A."/>
            <person name="Abrahante J.E."/>
            <person name="Garbe J."/>
        </authorList>
    </citation>
    <scope>NUCLEOTIDE SEQUENCE</scope>
    <source>
        <strain evidence="2">Duluth1</strain>
        <tissue evidence="2">Whole animal</tissue>
    </source>
</reference>
<gene>
    <name evidence="2" type="ORF">DPMN_145471</name>
</gene>
<organism evidence="2 3">
    <name type="scientific">Dreissena polymorpha</name>
    <name type="common">Zebra mussel</name>
    <name type="synonym">Mytilus polymorpha</name>
    <dbReference type="NCBI Taxonomy" id="45954"/>
    <lineage>
        <taxon>Eukaryota</taxon>
        <taxon>Metazoa</taxon>
        <taxon>Spiralia</taxon>
        <taxon>Lophotrochozoa</taxon>
        <taxon>Mollusca</taxon>
        <taxon>Bivalvia</taxon>
        <taxon>Autobranchia</taxon>
        <taxon>Heteroconchia</taxon>
        <taxon>Euheterodonta</taxon>
        <taxon>Imparidentia</taxon>
        <taxon>Neoheterodontei</taxon>
        <taxon>Myida</taxon>
        <taxon>Dreissenoidea</taxon>
        <taxon>Dreissenidae</taxon>
        <taxon>Dreissena</taxon>
    </lineage>
</organism>
<name>A0A9D4F574_DREPO</name>
<evidence type="ECO:0000313" key="3">
    <source>
        <dbReference type="Proteomes" id="UP000828390"/>
    </source>
</evidence>
<dbReference type="AlphaFoldDB" id="A0A9D4F574"/>
<dbReference type="Proteomes" id="UP000828390">
    <property type="component" value="Unassembled WGS sequence"/>
</dbReference>
<feature type="compositionally biased region" description="Basic and acidic residues" evidence="1">
    <location>
        <begin position="96"/>
        <end position="108"/>
    </location>
</feature>
<proteinExistence type="predicted"/>
<evidence type="ECO:0000256" key="1">
    <source>
        <dbReference type="SAM" id="MobiDB-lite"/>
    </source>
</evidence>
<feature type="region of interest" description="Disordered" evidence="1">
    <location>
        <begin position="158"/>
        <end position="182"/>
    </location>
</feature>
<protein>
    <submittedName>
        <fullName evidence="2">Uncharacterized protein</fullName>
    </submittedName>
</protein>
<evidence type="ECO:0000313" key="2">
    <source>
        <dbReference type="EMBL" id="KAH3791982.1"/>
    </source>
</evidence>
<accession>A0A9D4F574</accession>
<feature type="region of interest" description="Disordered" evidence="1">
    <location>
        <begin position="89"/>
        <end position="109"/>
    </location>
</feature>
<comment type="caution">
    <text evidence="2">The sequence shown here is derived from an EMBL/GenBank/DDBJ whole genome shotgun (WGS) entry which is preliminary data.</text>
</comment>
<keyword evidence="3" id="KW-1185">Reference proteome</keyword>
<reference evidence="2" key="1">
    <citation type="journal article" date="2019" name="bioRxiv">
        <title>The Genome of the Zebra Mussel, Dreissena polymorpha: A Resource for Invasive Species Research.</title>
        <authorList>
            <person name="McCartney M.A."/>
            <person name="Auch B."/>
            <person name="Kono T."/>
            <person name="Mallez S."/>
            <person name="Zhang Y."/>
            <person name="Obille A."/>
            <person name="Becker A."/>
            <person name="Abrahante J.E."/>
            <person name="Garbe J."/>
            <person name="Badalamenti J.P."/>
            <person name="Herman A."/>
            <person name="Mangelson H."/>
            <person name="Liachko I."/>
            <person name="Sullivan S."/>
            <person name="Sone E.D."/>
            <person name="Koren S."/>
            <person name="Silverstein K.A.T."/>
            <person name="Beckman K.B."/>
            <person name="Gohl D.M."/>
        </authorList>
    </citation>
    <scope>NUCLEOTIDE SEQUENCE</scope>
    <source>
        <strain evidence="2">Duluth1</strain>
        <tissue evidence="2">Whole animal</tissue>
    </source>
</reference>
<dbReference type="EMBL" id="JAIWYP010000007">
    <property type="protein sequence ID" value="KAH3791982.1"/>
    <property type="molecule type" value="Genomic_DNA"/>
</dbReference>
<sequence length="182" mass="20115">MASLDATSCRPDPQNGFPSTLSVLGTAVIRHFHYLHRATPSKFWPVYLPQVRQARPLRCHLRCPRLPSGDVVNQLSNYGQLPFRLTILPSSGSQRSQEDMTSESRDNGTRLINRAARGSSHIRPSSGDVVDVVEPLYSYGQLPFRLAILRSLRENPLCVTSPPPPPDQDVHAPDADGALVKL</sequence>